<keyword evidence="1" id="KW-0472">Membrane</keyword>
<name>A0A1N7BTR1_9EURY</name>
<evidence type="ECO:0008006" key="4">
    <source>
        <dbReference type="Google" id="ProtNLM"/>
    </source>
</evidence>
<dbReference type="GeneID" id="30955911"/>
<evidence type="ECO:0000256" key="1">
    <source>
        <dbReference type="SAM" id="Phobius"/>
    </source>
</evidence>
<gene>
    <name evidence="2" type="ORF">SAMN05421809_1350</name>
</gene>
<reference evidence="2 3" key="1">
    <citation type="submission" date="2017-01" db="EMBL/GenBank/DDBJ databases">
        <authorList>
            <person name="Mah S.A."/>
            <person name="Swanson W.J."/>
            <person name="Moy G.W."/>
            <person name="Vacquier V.D."/>
        </authorList>
    </citation>
    <scope>NUCLEOTIDE SEQUENCE [LARGE SCALE GENOMIC DNA]</scope>
    <source>
        <strain evidence="2 3">CGMCC 1.8909</strain>
    </source>
</reference>
<protein>
    <recommendedName>
        <fullName evidence="4">LexA-binding, inner membrane-associated hydrolase</fullName>
    </recommendedName>
</protein>
<dbReference type="Proteomes" id="UP000185687">
    <property type="component" value="Unassembled WGS sequence"/>
</dbReference>
<evidence type="ECO:0000313" key="3">
    <source>
        <dbReference type="Proteomes" id="UP000185687"/>
    </source>
</evidence>
<feature type="transmembrane region" description="Helical" evidence="1">
    <location>
        <begin position="31"/>
        <end position="53"/>
    </location>
</feature>
<dbReference type="RefSeq" id="WP_211137172.1">
    <property type="nucleotide sequence ID" value="NZ_CP019327.1"/>
</dbReference>
<feature type="transmembrane region" description="Helical" evidence="1">
    <location>
        <begin position="91"/>
        <end position="111"/>
    </location>
</feature>
<proteinExistence type="predicted"/>
<dbReference type="EMBL" id="FTNP01000002">
    <property type="protein sequence ID" value="SIR54623.1"/>
    <property type="molecule type" value="Genomic_DNA"/>
</dbReference>
<keyword evidence="1" id="KW-0812">Transmembrane</keyword>
<keyword evidence="1" id="KW-1133">Transmembrane helix</keyword>
<organism evidence="2 3">
    <name type="scientific">Natronorubrum daqingense</name>
    <dbReference type="NCBI Taxonomy" id="588898"/>
    <lineage>
        <taxon>Archaea</taxon>
        <taxon>Methanobacteriati</taxon>
        <taxon>Methanobacteriota</taxon>
        <taxon>Stenosarchaea group</taxon>
        <taxon>Halobacteria</taxon>
        <taxon>Halobacteriales</taxon>
        <taxon>Natrialbaceae</taxon>
        <taxon>Natronorubrum</taxon>
    </lineage>
</organism>
<dbReference type="OrthoDB" id="236291at2157"/>
<sequence length="119" mass="13046">MAPAIVHFLVGASIFLLVVSPFAIRYRVSPVALLWIIAIGGIWGLGPDIHHIAPIYEAELRAFHDSPWADLFAFHYTLDRPAVQARYNETVFGALVGFLGAVSAFTLADVLERGLPFGR</sequence>
<evidence type="ECO:0000313" key="2">
    <source>
        <dbReference type="EMBL" id="SIR54623.1"/>
    </source>
</evidence>
<keyword evidence="3" id="KW-1185">Reference proteome</keyword>
<feature type="transmembrane region" description="Helical" evidence="1">
    <location>
        <begin position="6"/>
        <end position="24"/>
    </location>
</feature>
<accession>A0A1N7BTR1</accession>
<dbReference type="AlphaFoldDB" id="A0A1N7BTR1"/>